<evidence type="ECO:0000313" key="3">
    <source>
        <dbReference type="EMBL" id="KAK0750310.1"/>
    </source>
</evidence>
<proteinExistence type="predicted"/>
<dbReference type="Gene3D" id="1.20.120.520">
    <property type="entry name" value="nmb1532 protein domain like"/>
    <property type="match status" value="1"/>
</dbReference>
<feature type="domain" description="Hemerythrin-like" evidence="2">
    <location>
        <begin position="35"/>
        <end position="157"/>
    </location>
</feature>
<dbReference type="AlphaFoldDB" id="A0AA40F331"/>
<organism evidence="3 4">
    <name type="scientific">Schizothecium vesticola</name>
    <dbReference type="NCBI Taxonomy" id="314040"/>
    <lineage>
        <taxon>Eukaryota</taxon>
        <taxon>Fungi</taxon>
        <taxon>Dikarya</taxon>
        <taxon>Ascomycota</taxon>
        <taxon>Pezizomycotina</taxon>
        <taxon>Sordariomycetes</taxon>
        <taxon>Sordariomycetidae</taxon>
        <taxon>Sordariales</taxon>
        <taxon>Schizotheciaceae</taxon>
        <taxon>Schizothecium</taxon>
    </lineage>
</organism>
<feature type="region of interest" description="Disordered" evidence="1">
    <location>
        <begin position="215"/>
        <end position="236"/>
    </location>
</feature>
<dbReference type="PANTHER" id="PTHR35585">
    <property type="entry name" value="HHE DOMAIN PROTEIN (AFU_ORTHOLOGUE AFUA_4G00730)"/>
    <property type="match status" value="1"/>
</dbReference>
<dbReference type="EMBL" id="JAUKUD010000003">
    <property type="protein sequence ID" value="KAK0750310.1"/>
    <property type="molecule type" value="Genomic_DNA"/>
</dbReference>
<reference evidence="3" key="1">
    <citation type="submission" date="2023-06" db="EMBL/GenBank/DDBJ databases">
        <title>Genome-scale phylogeny and comparative genomics of the fungal order Sordariales.</title>
        <authorList>
            <consortium name="Lawrence Berkeley National Laboratory"/>
            <person name="Hensen N."/>
            <person name="Bonometti L."/>
            <person name="Westerberg I."/>
            <person name="Brannstrom I.O."/>
            <person name="Guillou S."/>
            <person name="Cros-Aarteil S."/>
            <person name="Calhoun S."/>
            <person name="Haridas S."/>
            <person name="Kuo A."/>
            <person name="Mondo S."/>
            <person name="Pangilinan J."/>
            <person name="Riley R."/>
            <person name="LaButti K."/>
            <person name="Andreopoulos B."/>
            <person name="Lipzen A."/>
            <person name="Chen C."/>
            <person name="Yanf M."/>
            <person name="Daum C."/>
            <person name="Ng V."/>
            <person name="Clum A."/>
            <person name="Steindorff A."/>
            <person name="Ohm R."/>
            <person name="Martin F."/>
            <person name="Silar P."/>
            <person name="Natvig D."/>
            <person name="Lalanne C."/>
            <person name="Gautier V."/>
            <person name="Ament-velasquez S.L."/>
            <person name="Kruys A."/>
            <person name="Hutchinson M.I."/>
            <person name="Powell A.J."/>
            <person name="Barry K."/>
            <person name="Miller A.N."/>
            <person name="Grigoriev I.V."/>
            <person name="Debuchy R."/>
            <person name="Gladieux P."/>
            <person name="Thoren M.H."/>
            <person name="Johannesson H."/>
        </authorList>
    </citation>
    <scope>NUCLEOTIDE SEQUENCE</scope>
    <source>
        <strain evidence="3">SMH3187-1</strain>
    </source>
</reference>
<keyword evidence="4" id="KW-1185">Reference proteome</keyword>
<name>A0AA40F331_9PEZI</name>
<comment type="caution">
    <text evidence="3">The sequence shown here is derived from an EMBL/GenBank/DDBJ whole genome shotgun (WGS) entry which is preliminary data.</text>
</comment>
<evidence type="ECO:0000259" key="2">
    <source>
        <dbReference type="Pfam" id="PF01814"/>
    </source>
</evidence>
<dbReference type="Pfam" id="PF01814">
    <property type="entry name" value="Hemerythrin"/>
    <property type="match status" value="1"/>
</dbReference>
<protein>
    <recommendedName>
        <fullName evidence="2">Hemerythrin-like domain-containing protein</fullName>
    </recommendedName>
</protein>
<evidence type="ECO:0000313" key="4">
    <source>
        <dbReference type="Proteomes" id="UP001172155"/>
    </source>
</evidence>
<dbReference type="PANTHER" id="PTHR35585:SF1">
    <property type="entry name" value="HHE DOMAIN PROTEIN (AFU_ORTHOLOGUE AFUA_4G00730)"/>
    <property type="match status" value="1"/>
</dbReference>
<gene>
    <name evidence="3" type="ORF">B0T18DRAFT_462569</name>
</gene>
<sequence length="236" mass="26339">MLRLPLLRASPLRPLFTQSLPLRPLSTTTPLRSAITDAIKRDHRDLESHYNNIMCSNPTSDPDTAARWQNQFVWTLARHSIAEELVVYPAFEKHIPSGAGKAMADKDRAEHQNVKELLYKFQSLAPTSPSFLPTLEQLWRVLSQHIAEEEKEDLPALERCIDDDAGEGLARSFARTKHFVPTRSHPSVPDKPPYETAVGLLATPVDKLMDMFKRFPDEGTPAPGRGKGRGGAEVVG</sequence>
<evidence type="ECO:0000256" key="1">
    <source>
        <dbReference type="SAM" id="MobiDB-lite"/>
    </source>
</evidence>
<dbReference type="InterPro" id="IPR012312">
    <property type="entry name" value="Hemerythrin-like"/>
</dbReference>
<dbReference type="Proteomes" id="UP001172155">
    <property type="component" value="Unassembled WGS sequence"/>
</dbReference>
<accession>A0AA40F331</accession>